<reference evidence="1" key="1">
    <citation type="submission" date="2023-02" db="EMBL/GenBank/DDBJ databases">
        <title>Colletotrichum kahawae CIFC_Que2 genome sequencing and assembly.</title>
        <authorList>
            <person name="Baroncelli R."/>
        </authorList>
    </citation>
    <scope>NUCLEOTIDE SEQUENCE</scope>
    <source>
        <strain evidence="1">CIFC_Que2</strain>
    </source>
</reference>
<dbReference type="Proteomes" id="UP001281614">
    <property type="component" value="Unassembled WGS sequence"/>
</dbReference>
<comment type="caution">
    <text evidence="1">The sequence shown here is derived from an EMBL/GenBank/DDBJ whole genome shotgun (WGS) entry which is preliminary data.</text>
</comment>
<organism evidence="1 2">
    <name type="scientific">Colletotrichum kahawae</name>
    <name type="common">Coffee berry disease fungus</name>
    <dbReference type="NCBI Taxonomy" id="34407"/>
    <lineage>
        <taxon>Eukaryota</taxon>
        <taxon>Fungi</taxon>
        <taxon>Dikarya</taxon>
        <taxon>Ascomycota</taxon>
        <taxon>Pezizomycotina</taxon>
        <taxon>Sordariomycetes</taxon>
        <taxon>Hypocreomycetidae</taxon>
        <taxon>Glomerellales</taxon>
        <taxon>Glomerellaceae</taxon>
        <taxon>Colletotrichum</taxon>
        <taxon>Colletotrichum gloeosporioides species complex</taxon>
    </lineage>
</organism>
<dbReference type="AlphaFoldDB" id="A0AAE0DDF2"/>
<name>A0AAE0DDF2_COLKA</name>
<keyword evidence="2" id="KW-1185">Reference proteome</keyword>
<evidence type="ECO:0000313" key="1">
    <source>
        <dbReference type="EMBL" id="KAK2777877.1"/>
    </source>
</evidence>
<dbReference type="EMBL" id="VYYT01000015">
    <property type="protein sequence ID" value="KAK2777877.1"/>
    <property type="molecule type" value="Genomic_DNA"/>
</dbReference>
<evidence type="ECO:0000313" key="2">
    <source>
        <dbReference type="Proteomes" id="UP001281614"/>
    </source>
</evidence>
<accession>A0AAE0DDF2</accession>
<protein>
    <submittedName>
        <fullName evidence="1">Uncharacterized protein</fullName>
    </submittedName>
</protein>
<sequence>MAYQPYLLQPGVRRAVEFLFGLANTLCAVAALNDVDPVSLGEVIMIIISPVLSLVAASLEGVYEADGQVELRLRDADG</sequence>
<proteinExistence type="predicted"/>
<gene>
    <name evidence="1" type="ORF">CKAH01_11923</name>
</gene>